<protein>
    <submittedName>
        <fullName evidence="1">Uncharacterized protein</fullName>
    </submittedName>
</protein>
<proteinExistence type="predicted"/>
<evidence type="ECO:0000313" key="2">
    <source>
        <dbReference type="Proteomes" id="UP001597387"/>
    </source>
</evidence>
<keyword evidence="2" id="KW-1185">Reference proteome</keyword>
<organism evidence="1 2">
    <name type="scientific">Paradesertivirga mongoliensis</name>
    <dbReference type="NCBI Taxonomy" id="2100740"/>
    <lineage>
        <taxon>Bacteria</taxon>
        <taxon>Pseudomonadati</taxon>
        <taxon>Bacteroidota</taxon>
        <taxon>Sphingobacteriia</taxon>
        <taxon>Sphingobacteriales</taxon>
        <taxon>Sphingobacteriaceae</taxon>
        <taxon>Paradesertivirga</taxon>
    </lineage>
</organism>
<accession>A0ABW4ZQU9</accession>
<comment type="caution">
    <text evidence="1">The sequence shown here is derived from an EMBL/GenBank/DDBJ whole genome shotgun (WGS) entry which is preliminary data.</text>
</comment>
<dbReference type="Proteomes" id="UP001597387">
    <property type="component" value="Unassembled WGS sequence"/>
</dbReference>
<reference evidence="2" key="1">
    <citation type="journal article" date="2019" name="Int. J. Syst. Evol. Microbiol.">
        <title>The Global Catalogue of Microorganisms (GCM) 10K type strain sequencing project: providing services to taxonomists for standard genome sequencing and annotation.</title>
        <authorList>
            <consortium name="The Broad Institute Genomics Platform"/>
            <consortium name="The Broad Institute Genome Sequencing Center for Infectious Disease"/>
            <person name="Wu L."/>
            <person name="Ma J."/>
        </authorList>
    </citation>
    <scope>NUCLEOTIDE SEQUENCE [LARGE SCALE GENOMIC DNA]</scope>
    <source>
        <strain evidence="2">KCTC 42217</strain>
    </source>
</reference>
<dbReference type="RefSeq" id="WP_255904332.1">
    <property type="nucleotide sequence ID" value="NZ_JAFMZO010000004.1"/>
</dbReference>
<evidence type="ECO:0000313" key="1">
    <source>
        <dbReference type="EMBL" id="MFD2164219.1"/>
    </source>
</evidence>
<name>A0ABW4ZQU9_9SPHI</name>
<sequence>MQNHFSNMVVKSKLIKVLNLAVEGPYRRGNKLRRFKGFENAPFAAILKASALHSYCAAIVRGYPGPMGTPSEYSLALAGICNPDALA</sequence>
<dbReference type="EMBL" id="JBHUHZ010000003">
    <property type="protein sequence ID" value="MFD2164219.1"/>
    <property type="molecule type" value="Genomic_DNA"/>
</dbReference>
<gene>
    <name evidence="1" type="ORF">ACFSJU_17550</name>
</gene>